<dbReference type="EMBL" id="JACGWO010000008">
    <property type="protein sequence ID" value="KAK4421913.1"/>
    <property type="molecule type" value="Genomic_DNA"/>
</dbReference>
<gene>
    <name evidence="1" type="ORF">Salat_2142000</name>
</gene>
<comment type="caution">
    <text evidence="1">The sequence shown here is derived from an EMBL/GenBank/DDBJ whole genome shotgun (WGS) entry which is preliminary data.</text>
</comment>
<proteinExistence type="predicted"/>
<dbReference type="InterPro" id="IPR003855">
    <property type="entry name" value="K+_transporter"/>
</dbReference>
<dbReference type="GO" id="GO:0016020">
    <property type="term" value="C:membrane"/>
    <property type="evidence" value="ECO:0007669"/>
    <property type="project" value="InterPro"/>
</dbReference>
<dbReference type="GO" id="GO:0015079">
    <property type="term" value="F:potassium ion transmembrane transporter activity"/>
    <property type="evidence" value="ECO:0007669"/>
    <property type="project" value="InterPro"/>
</dbReference>
<reference evidence="1" key="2">
    <citation type="journal article" date="2024" name="Plant">
        <title>Genomic evolution and insights into agronomic trait innovations of Sesamum species.</title>
        <authorList>
            <person name="Miao H."/>
            <person name="Wang L."/>
            <person name="Qu L."/>
            <person name="Liu H."/>
            <person name="Sun Y."/>
            <person name="Le M."/>
            <person name="Wang Q."/>
            <person name="Wei S."/>
            <person name="Zheng Y."/>
            <person name="Lin W."/>
            <person name="Duan Y."/>
            <person name="Cao H."/>
            <person name="Xiong S."/>
            <person name="Wang X."/>
            <person name="Wei L."/>
            <person name="Li C."/>
            <person name="Ma Q."/>
            <person name="Ju M."/>
            <person name="Zhao R."/>
            <person name="Li G."/>
            <person name="Mu C."/>
            <person name="Tian Q."/>
            <person name="Mei H."/>
            <person name="Zhang T."/>
            <person name="Gao T."/>
            <person name="Zhang H."/>
        </authorList>
    </citation>
    <scope>NUCLEOTIDE SEQUENCE</scope>
    <source>
        <strain evidence="1">3651</strain>
    </source>
</reference>
<name>A0AAE1Y1B7_9LAMI</name>
<sequence length="155" mass="17053">MEAVWASDQRAQKMAYDGRMAVIGSKTYQSPSEGDEDGASLFIPTSRSSTLTVLRMSYEEEKPSAEAASAEAKEAGVALYNGQLLFKARRSSSFLKKLIIDFGYSFLRKNCRASAVGLHIPQISLIEVGMVSPLGWPRLAELVATTFFVRLRPLL</sequence>
<organism evidence="1 2">
    <name type="scientific">Sesamum alatum</name>
    <dbReference type="NCBI Taxonomy" id="300844"/>
    <lineage>
        <taxon>Eukaryota</taxon>
        <taxon>Viridiplantae</taxon>
        <taxon>Streptophyta</taxon>
        <taxon>Embryophyta</taxon>
        <taxon>Tracheophyta</taxon>
        <taxon>Spermatophyta</taxon>
        <taxon>Magnoliopsida</taxon>
        <taxon>eudicotyledons</taxon>
        <taxon>Gunneridae</taxon>
        <taxon>Pentapetalae</taxon>
        <taxon>asterids</taxon>
        <taxon>lamiids</taxon>
        <taxon>Lamiales</taxon>
        <taxon>Pedaliaceae</taxon>
        <taxon>Sesamum</taxon>
    </lineage>
</organism>
<dbReference type="AlphaFoldDB" id="A0AAE1Y1B7"/>
<dbReference type="Proteomes" id="UP001293254">
    <property type="component" value="Unassembled WGS sequence"/>
</dbReference>
<evidence type="ECO:0000313" key="1">
    <source>
        <dbReference type="EMBL" id="KAK4421913.1"/>
    </source>
</evidence>
<evidence type="ECO:0000313" key="2">
    <source>
        <dbReference type="Proteomes" id="UP001293254"/>
    </source>
</evidence>
<reference evidence="1" key="1">
    <citation type="submission" date="2020-06" db="EMBL/GenBank/DDBJ databases">
        <authorList>
            <person name="Li T."/>
            <person name="Hu X."/>
            <person name="Zhang T."/>
            <person name="Song X."/>
            <person name="Zhang H."/>
            <person name="Dai N."/>
            <person name="Sheng W."/>
            <person name="Hou X."/>
            <person name="Wei L."/>
        </authorList>
    </citation>
    <scope>NUCLEOTIDE SEQUENCE</scope>
    <source>
        <strain evidence="1">3651</strain>
        <tissue evidence="1">Leaf</tissue>
    </source>
</reference>
<protein>
    <submittedName>
        <fullName evidence="1">Potassium transporter 4</fullName>
    </submittedName>
</protein>
<dbReference type="PANTHER" id="PTHR30540">
    <property type="entry name" value="OSMOTIC STRESS POTASSIUM TRANSPORTER"/>
    <property type="match status" value="1"/>
</dbReference>
<keyword evidence="2" id="KW-1185">Reference proteome</keyword>
<dbReference type="PANTHER" id="PTHR30540:SF83">
    <property type="entry name" value="K+ POTASSIUM TRANSPORTER"/>
    <property type="match status" value="1"/>
</dbReference>
<accession>A0AAE1Y1B7</accession>